<dbReference type="EMBL" id="BDIP01002144">
    <property type="protein sequence ID" value="GIQ85799.1"/>
    <property type="molecule type" value="Genomic_DNA"/>
</dbReference>
<dbReference type="Proteomes" id="UP000265618">
    <property type="component" value="Unassembled WGS sequence"/>
</dbReference>
<sequence length="895" mass="99802">TPSKRPAEPTEEADSTLGSNDGETVASTEPKEGETEVDDDVEIGDELDVMLHIFRFWEHPDTLTTRAGVDHFTADFQAFADLMGETGCEDLFDEWGELEQEDEEKERAIGIPELYQNIKERYSLDEAGQQEAECAVQSIVREYVREEARVDAERERRLRERIERGDGFTEGVDDREVEIFLAVFRHWEYQVDMPTVALTREEVQEALAVGPPSMTPVERINAKVAQKLGLEAYPKYEPRAGVQHLTEDFQAFLETDMVGEFQTFLGTRMGEQFQKVTQAQRDRSVAALIRDMQARYSVTGDDADDAVKAVAGLIKQHVVAEYEREKNAPPTEPEPESDAPDGSYASEDSVAVESSDNDEPYYNTYSEDEREQERYAMMGEGEGETDEDEGEESTESEEEEDSMEVEQPVEDEPEAVHQGTEASHLPIEVYGQPFPTLPSLVAYVIDVSGCVWEPEDCGVLVCIHPGCNCHIRYTVEEDGFCLVRPTDTPTLSPTPLGGHSPSCPSGADCNRRGDYVYHPMNTSTVSKGVFSPWGAVSCPLPDDRVFALCLSDTASECGIVSVTDLAAVSNGTPINQLLVSEGVSVPKGMGKGVRCTYSAGRVFVFGCEIEGEESPEVKAREDENDRVWALEGRVRVNPRSLDITPKRNRLWVYDLGLSEWEECVPDDLDQDKGLWPPAFSTLQVSMAPYQDRVWVIGKEAQGKYGSGSTKVWSLDPDTYQWREEREVVPETFTCSTVCESNGTLHIFGLPEEERHGYQRSGVKVHYLTYSSSSGLVRHDNTGPFGWFGPSSMIAVGEYLVGVHGNLRFMGQDYGPSVFDTVQAVWVADMVLGNRERDVRKTIRNLTPLGHLCLLEDSQEIIRLNPSLCYPGTEGGPLRWALPKTPILHSAGQMYH</sequence>
<protein>
    <submittedName>
        <fullName evidence="2">Uncharacterized protein</fullName>
    </submittedName>
</protein>
<dbReference type="InterPro" id="IPR015915">
    <property type="entry name" value="Kelch-typ_b-propeller"/>
</dbReference>
<name>A0A9K3GJ56_9EUKA</name>
<dbReference type="InterPro" id="IPR011043">
    <property type="entry name" value="Gal_Oxase/kelch_b-propeller"/>
</dbReference>
<evidence type="ECO:0000256" key="1">
    <source>
        <dbReference type="SAM" id="MobiDB-lite"/>
    </source>
</evidence>
<feature type="region of interest" description="Disordered" evidence="1">
    <location>
        <begin position="1"/>
        <end position="37"/>
    </location>
</feature>
<feature type="compositionally biased region" description="Acidic residues" evidence="1">
    <location>
        <begin position="381"/>
        <end position="413"/>
    </location>
</feature>
<gene>
    <name evidence="2" type="ORF">KIPB_007530</name>
</gene>
<dbReference type="SUPFAM" id="SSF50965">
    <property type="entry name" value="Galactose oxidase, central domain"/>
    <property type="match status" value="1"/>
</dbReference>
<proteinExistence type="predicted"/>
<dbReference type="AlphaFoldDB" id="A0A9K3GJ56"/>
<feature type="non-terminal residue" evidence="2">
    <location>
        <position position="1"/>
    </location>
</feature>
<evidence type="ECO:0000313" key="2">
    <source>
        <dbReference type="EMBL" id="GIQ85799.1"/>
    </source>
</evidence>
<feature type="compositionally biased region" description="Polar residues" evidence="1">
    <location>
        <begin position="16"/>
        <end position="27"/>
    </location>
</feature>
<evidence type="ECO:0000313" key="3">
    <source>
        <dbReference type="Proteomes" id="UP000265618"/>
    </source>
</evidence>
<reference evidence="2 3" key="1">
    <citation type="journal article" date="2018" name="PLoS ONE">
        <title>The draft genome of Kipferlia bialata reveals reductive genome evolution in fornicate parasites.</title>
        <authorList>
            <person name="Tanifuji G."/>
            <person name="Takabayashi S."/>
            <person name="Kume K."/>
            <person name="Takagi M."/>
            <person name="Nakayama T."/>
            <person name="Kamikawa R."/>
            <person name="Inagaki Y."/>
            <person name="Hashimoto T."/>
        </authorList>
    </citation>
    <scope>NUCLEOTIDE SEQUENCE [LARGE SCALE GENOMIC DNA]</scope>
    <source>
        <strain evidence="2">NY0173</strain>
    </source>
</reference>
<feature type="region of interest" description="Disordered" evidence="1">
    <location>
        <begin position="321"/>
        <end position="420"/>
    </location>
</feature>
<organism evidence="2 3">
    <name type="scientific">Kipferlia bialata</name>
    <dbReference type="NCBI Taxonomy" id="797122"/>
    <lineage>
        <taxon>Eukaryota</taxon>
        <taxon>Metamonada</taxon>
        <taxon>Carpediemonas-like organisms</taxon>
        <taxon>Kipferlia</taxon>
    </lineage>
</organism>
<keyword evidence="3" id="KW-1185">Reference proteome</keyword>
<comment type="caution">
    <text evidence="2">The sequence shown here is derived from an EMBL/GenBank/DDBJ whole genome shotgun (WGS) entry which is preliminary data.</text>
</comment>
<dbReference type="Gene3D" id="2.120.10.80">
    <property type="entry name" value="Kelch-type beta propeller"/>
    <property type="match status" value="1"/>
</dbReference>
<accession>A0A9K3GJ56</accession>